<proteinExistence type="predicted"/>
<evidence type="ECO:0000313" key="1">
    <source>
        <dbReference type="EMBL" id="CEL99375.1"/>
    </source>
</evidence>
<evidence type="ECO:0000313" key="2">
    <source>
        <dbReference type="Proteomes" id="UP000041254"/>
    </source>
</evidence>
<gene>
    <name evidence="1" type="ORF">Vbra_2996</name>
</gene>
<reference evidence="1 2" key="1">
    <citation type="submission" date="2014-11" db="EMBL/GenBank/DDBJ databases">
        <authorList>
            <person name="Zhu J."/>
            <person name="Qi W."/>
            <person name="Song R."/>
        </authorList>
    </citation>
    <scope>NUCLEOTIDE SEQUENCE [LARGE SCALE GENOMIC DNA]</scope>
</reference>
<protein>
    <submittedName>
        <fullName evidence="1">Uncharacterized protein</fullName>
    </submittedName>
</protein>
<dbReference type="InParanoid" id="A0A0G4EQ11"/>
<sequence length="200" mass="21861">MLFPPPSFPSGGRICGAVRPGHEDRCCCKDPLTAEATCQTKAGGARACGDGGTCLPFKMPKLSPIYAGGLQAGKVKTLQGLVSAGVCYLNHVPGHINMDNCQINLVVTYDRFSKMCLMPINIGDFHYNGASVDPAFCFADSQIAFDFAGRRKTVYAKDECRTRYTVQECAKLHSDEAFMRPSHFNERKAATSFPIYVKPY</sequence>
<organism evidence="1 2">
    <name type="scientific">Vitrella brassicaformis (strain CCMP3155)</name>
    <dbReference type="NCBI Taxonomy" id="1169540"/>
    <lineage>
        <taxon>Eukaryota</taxon>
        <taxon>Sar</taxon>
        <taxon>Alveolata</taxon>
        <taxon>Colpodellida</taxon>
        <taxon>Vitrellaceae</taxon>
        <taxon>Vitrella</taxon>
    </lineage>
</organism>
<name>A0A0G4EQ11_VITBC</name>
<accession>A0A0G4EQ11</accession>
<dbReference type="Proteomes" id="UP000041254">
    <property type="component" value="Unassembled WGS sequence"/>
</dbReference>
<dbReference type="AlphaFoldDB" id="A0A0G4EQ11"/>
<dbReference type="VEuPathDB" id="CryptoDB:Vbra_2996"/>
<dbReference type="EMBL" id="CDMY01000279">
    <property type="protein sequence ID" value="CEL99375.1"/>
    <property type="molecule type" value="Genomic_DNA"/>
</dbReference>
<keyword evidence="2" id="KW-1185">Reference proteome</keyword>